<proteinExistence type="predicted"/>
<name>A0A3D9HSQ0_9PROT</name>
<evidence type="ECO:0008006" key="4">
    <source>
        <dbReference type="Google" id="ProtNLM"/>
    </source>
</evidence>
<dbReference type="RefSeq" id="WP_115936060.1">
    <property type="nucleotide sequence ID" value="NZ_QRDW01000002.1"/>
</dbReference>
<protein>
    <recommendedName>
        <fullName evidence="4">Lipid-binding SYLF domain-containing protein</fullName>
    </recommendedName>
</protein>
<dbReference type="AlphaFoldDB" id="A0A3D9HSQ0"/>
<comment type="caution">
    <text evidence="2">The sequence shown here is derived from an EMBL/GenBank/DDBJ whole genome shotgun (WGS) entry which is preliminary data.</text>
</comment>
<keyword evidence="3" id="KW-1185">Reference proteome</keyword>
<gene>
    <name evidence="2" type="ORF">DFP90_102556</name>
</gene>
<evidence type="ECO:0000313" key="3">
    <source>
        <dbReference type="Proteomes" id="UP000256845"/>
    </source>
</evidence>
<dbReference type="EMBL" id="QRDW01000002">
    <property type="protein sequence ID" value="RED52533.1"/>
    <property type="molecule type" value="Genomic_DNA"/>
</dbReference>
<dbReference type="Proteomes" id="UP000256845">
    <property type="component" value="Unassembled WGS sequence"/>
</dbReference>
<sequence length="198" mass="20889">MFGLKQKILALFYLAAFSPLAIFTETAAGPTQAERLTMILEDPALASALALSKGIVVVPRVTQGSLLMLQGAVGNGAVIMRDEGSGLWCAPAAVRFLSGGFEGRSIGVGRKGPVILSVQSGFVAKQLWARLDLVSDTVRMDDMPGGDAEADILYLGPDPIRGFVINSGSSFLDDLFGSAEIETPCSYYALADVMKLLD</sequence>
<reference evidence="2 3" key="1">
    <citation type="submission" date="2018-07" db="EMBL/GenBank/DDBJ databases">
        <title>Genomic Encyclopedia of Type Strains, Phase III (KMG-III): the genomes of soil and plant-associated and newly described type strains.</title>
        <authorList>
            <person name="Whitman W."/>
        </authorList>
    </citation>
    <scope>NUCLEOTIDE SEQUENCE [LARGE SCALE GENOMIC DNA]</scope>
    <source>
        <strain evidence="2 3">CECT 8488</strain>
    </source>
</reference>
<accession>A0A3D9HSQ0</accession>
<keyword evidence="1" id="KW-0732">Signal</keyword>
<feature type="chain" id="PRO_5017677323" description="Lipid-binding SYLF domain-containing protein" evidence="1">
    <location>
        <begin position="22"/>
        <end position="198"/>
    </location>
</feature>
<evidence type="ECO:0000313" key="2">
    <source>
        <dbReference type="EMBL" id="RED52533.1"/>
    </source>
</evidence>
<organism evidence="2 3">
    <name type="scientific">Aestuariispira insulae</name>
    <dbReference type="NCBI Taxonomy" id="1461337"/>
    <lineage>
        <taxon>Bacteria</taxon>
        <taxon>Pseudomonadati</taxon>
        <taxon>Pseudomonadota</taxon>
        <taxon>Alphaproteobacteria</taxon>
        <taxon>Rhodospirillales</taxon>
        <taxon>Kiloniellaceae</taxon>
        <taxon>Aestuariispira</taxon>
    </lineage>
</organism>
<feature type="signal peptide" evidence="1">
    <location>
        <begin position="1"/>
        <end position="21"/>
    </location>
</feature>
<evidence type="ECO:0000256" key="1">
    <source>
        <dbReference type="SAM" id="SignalP"/>
    </source>
</evidence>